<dbReference type="Pfam" id="PF11578">
    <property type="entry name" value="DUF3237"/>
    <property type="match status" value="1"/>
</dbReference>
<gene>
    <name evidence="2" type="ORF">BN1012_Phect2948</name>
</gene>
<accession>X5MNC7</accession>
<name>X5MNC7_9HYPH</name>
<reference evidence="2 3" key="1">
    <citation type="journal article" date="2014" name="Front. Genet.">
        <title>Genome and metabolic network of "Candidatus Phaeomarinobacter ectocarpi" Ec32, a new candidate genus of Alphaproteobacteria frequently associated with brown algae.</title>
        <authorList>
            <person name="Dittami S.M."/>
            <person name="Barbeyron T."/>
            <person name="Boyen C."/>
            <person name="Cambefort J."/>
            <person name="Collet G."/>
            <person name="Delage L."/>
            <person name="Gobet A."/>
            <person name="Groisillier A."/>
            <person name="Leblanc C."/>
            <person name="Michel G."/>
            <person name="Scornet D."/>
            <person name="Siegel A."/>
            <person name="Tapia J.E."/>
            <person name="Tonon T."/>
        </authorList>
    </citation>
    <scope>NUCLEOTIDE SEQUENCE [LARGE SCALE GENOMIC DNA]</scope>
    <source>
        <strain evidence="2 3">Ec32</strain>
    </source>
</reference>
<dbReference type="KEGG" id="pect:BN1012_Phect2948"/>
<dbReference type="InterPro" id="IPR020915">
    <property type="entry name" value="UPF0311"/>
</dbReference>
<dbReference type="EMBL" id="HG966617">
    <property type="protein sequence ID" value="CDO61160.1"/>
    <property type="molecule type" value="Genomic_DNA"/>
</dbReference>
<dbReference type="STRING" id="1458461.BN1012_Phect2948"/>
<dbReference type="AlphaFoldDB" id="X5MNC7"/>
<protein>
    <recommendedName>
        <fullName evidence="1">UPF0311 protein BN1012_Phect2948</fullName>
    </recommendedName>
</protein>
<dbReference type="HAMAP" id="MF_00775">
    <property type="entry name" value="UPF0311"/>
    <property type="match status" value="1"/>
</dbReference>
<evidence type="ECO:0000256" key="1">
    <source>
        <dbReference type="HAMAP-Rule" id="MF_00775"/>
    </source>
</evidence>
<dbReference type="PANTHER" id="PTHR37315:SF1">
    <property type="entry name" value="UPF0311 PROTEIN BLR7842"/>
    <property type="match status" value="1"/>
</dbReference>
<dbReference type="OrthoDB" id="5294829at2"/>
<evidence type="ECO:0000313" key="3">
    <source>
        <dbReference type="Proteomes" id="UP000032160"/>
    </source>
</evidence>
<sequence>MVAALKSEFLCSMAASLDASLPVGAGPIGNRMVAYVASGTVEGDKLKGEILPGGGDWALVRQDGCLVIDVRICIKTHDGAIIYVTYGGRMDIPADLQPKVFNPQTAESVDPADYYFRTCPLFETGDERYAWLNRIQAVGVGRLTSTGVSYDVHQIL</sequence>
<proteinExistence type="inferred from homology"/>
<comment type="similarity">
    <text evidence="1">Belongs to the UPF0311 family.</text>
</comment>
<keyword evidence="3" id="KW-1185">Reference proteome</keyword>
<dbReference type="Proteomes" id="UP000032160">
    <property type="component" value="Chromosome I"/>
</dbReference>
<dbReference type="PANTHER" id="PTHR37315">
    <property type="entry name" value="UPF0311 PROTEIN BLR7842"/>
    <property type="match status" value="1"/>
</dbReference>
<evidence type="ECO:0000313" key="2">
    <source>
        <dbReference type="EMBL" id="CDO61160.1"/>
    </source>
</evidence>
<dbReference type="Gene3D" id="2.40.160.20">
    <property type="match status" value="1"/>
</dbReference>
<dbReference type="HOGENOM" id="CLU_096872_4_2_5"/>
<organism evidence="2 3">
    <name type="scientific">Candidatus Phaeomarinibacter ectocarpi</name>
    <dbReference type="NCBI Taxonomy" id="1458461"/>
    <lineage>
        <taxon>Bacteria</taxon>
        <taxon>Pseudomonadati</taxon>
        <taxon>Pseudomonadota</taxon>
        <taxon>Alphaproteobacteria</taxon>
        <taxon>Hyphomicrobiales</taxon>
        <taxon>Parvibaculaceae</taxon>
        <taxon>Candidatus Phaeomarinibacter</taxon>
    </lineage>
</organism>
<dbReference type="RefSeq" id="WP_043949033.1">
    <property type="nucleotide sequence ID" value="NZ_HG966617.1"/>
</dbReference>